<sequence>MPEAQKVTVEVAGRRLAVSNLDKVLYPATETTKGEVLHYYAQVAPTLLRHLGRRPVTRIRWPHGVEGPSFFEKNLPSGVPSWLPRVTLSSHGRDASAHPDRDSVTYPLVLDLADLTYLVNLASLELHVHQWQVDDDGAPRPPDRLVIDLDPGTGAGLEECARVALWARPLLADMGLTRLVPVTSGSKGMQVYAALPGTHDADDIRALAQALAQEMTAAHPDLVVWKMTKSLRPGKVLLDWSQNTAAKTTVCPYSLRGKAAPYVAAPRTWDEVEQGAAGRRFEQLLMDQVLERVAEHGDLAAELFPGG</sequence>
<accession>A0A542DXD2</accession>
<dbReference type="Proteomes" id="UP000317893">
    <property type="component" value="Unassembled WGS sequence"/>
</dbReference>
<evidence type="ECO:0000313" key="3">
    <source>
        <dbReference type="Proteomes" id="UP000317893"/>
    </source>
</evidence>
<feature type="domain" description="DNA ligase D polymerase" evidence="1">
    <location>
        <begin position="32"/>
        <end position="299"/>
    </location>
</feature>
<dbReference type="NCBIfam" id="TIGR02778">
    <property type="entry name" value="ligD_pol"/>
    <property type="match status" value="1"/>
</dbReference>
<gene>
    <name evidence="2" type="ORF">FB458_0818</name>
</gene>
<dbReference type="CDD" id="cd04863">
    <property type="entry name" value="MtLigD_Pol_like"/>
    <property type="match status" value="1"/>
</dbReference>
<dbReference type="PANTHER" id="PTHR42705:SF2">
    <property type="entry name" value="BIFUNCTIONAL NON-HOMOLOGOUS END JOINING PROTEIN LIGD"/>
    <property type="match status" value="1"/>
</dbReference>
<evidence type="ECO:0000259" key="1">
    <source>
        <dbReference type="Pfam" id="PF21686"/>
    </source>
</evidence>
<dbReference type="Gene3D" id="3.90.920.10">
    <property type="entry name" value="DNA primase, PRIM domain"/>
    <property type="match status" value="1"/>
</dbReference>
<dbReference type="RefSeq" id="WP_141846989.1">
    <property type="nucleotide sequence ID" value="NZ_BAAAPR010000008.1"/>
</dbReference>
<keyword evidence="3" id="KW-1185">Reference proteome</keyword>
<dbReference type="Pfam" id="PF21686">
    <property type="entry name" value="LigD_Prim-Pol"/>
    <property type="match status" value="1"/>
</dbReference>
<dbReference type="InterPro" id="IPR033649">
    <property type="entry name" value="MtLigD_Pol-like"/>
</dbReference>
<dbReference type="InterPro" id="IPR014145">
    <property type="entry name" value="LigD_pol_dom"/>
</dbReference>
<evidence type="ECO:0000313" key="2">
    <source>
        <dbReference type="EMBL" id="TQJ07750.1"/>
    </source>
</evidence>
<protein>
    <submittedName>
        <fullName evidence="2">Bifunctional non-homologous end joining protein LigD</fullName>
    </submittedName>
</protein>
<dbReference type="PANTHER" id="PTHR42705">
    <property type="entry name" value="BIFUNCTIONAL NON-HOMOLOGOUS END JOINING PROTEIN LIGD"/>
    <property type="match status" value="1"/>
</dbReference>
<proteinExistence type="predicted"/>
<dbReference type="OrthoDB" id="9802472at2"/>
<reference evidence="2 3" key="1">
    <citation type="submission" date="2019-06" db="EMBL/GenBank/DDBJ databases">
        <title>Sequencing the genomes of 1000 actinobacteria strains.</title>
        <authorList>
            <person name="Klenk H.-P."/>
        </authorList>
    </citation>
    <scope>NUCLEOTIDE SEQUENCE [LARGE SCALE GENOMIC DNA]</scope>
    <source>
        <strain evidence="2 3">DSM 18607</strain>
    </source>
</reference>
<dbReference type="InterPro" id="IPR052171">
    <property type="entry name" value="NHEJ_LigD"/>
</dbReference>
<comment type="caution">
    <text evidence="2">The sequence shown here is derived from an EMBL/GenBank/DDBJ whole genome shotgun (WGS) entry which is preliminary data.</text>
</comment>
<dbReference type="EMBL" id="VFMN01000001">
    <property type="protein sequence ID" value="TQJ07750.1"/>
    <property type="molecule type" value="Genomic_DNA"/>
</dbReference>
<organism evidence="2 3">
    <name type="scientific">Lapillicoccus jejuensis</name>
    <dbReference type="NCBI Taxonomy" id="402171"/>
    <lineage>
        <taxon>Bacteria</taxon>
        <taxon>Bacillati</taxon>
        <taxon>Actinomycetota</taxon>
        <taxon>Actinomycetes</taxon>
        <taxon>Micrococcales</taxon>
        <taxon>Intrasporangiaceae</taxon>
        <taxon>Lapillicoccus</taxon>
    </lineage>
</organism>
<name>A0A542DXD2_9MICO</name>
<dbReference type="AlphaFoldDB" id="A0A542DXD2"/>